<keyword evidence="3" id="KW-1185">Reference proteome</keyword>
<comment type="caution">
    <text evidence="2">The sequence shown here is derived from an EMBL/GenBank/DDBJ whole genome shotgun (WGS) entry which is preliminary data.</text>
</comment>
<dbReference type="InterPro" id="IPR016181">
    <property type="entry name" value="Acyl_CoA_acyltransferase"/>
</dbReference>
<dbReference type="SUPFAM" id="SSF55729">
    <property type="entry name" value="Acyl-CoA N-acyltransferases (Nat)"/>
    <property type="match status" value="1"/>
</dbReference>
<gene>
    <name evidence="2" type="ORF">M3N64_08395</name>
</gene>
<name>A0ABT0MAS3_9BACL</name>
<sequence>MNGRLYLYKPSFRELAYRQKLLAQPDTMSFNRGYHLPLDNYNNDPGCIDFTEKYWNDWYLRWNGNGTKNYYAYIMKNDTRTPIGEVALRYDAEQRAYCVNIIIEAKFRGCGYSEEAVRLLIETAFNQLGAEKLYDEFPGARTSAEKVFKKLGFIRTSESIVELTKVQYLKTLNHG</sequence>
<accession>A0ABT0MAS3</accession>
<dbReference type="InterPro" id="IPR000182">
    <property type="entry name" value="GNAT_dom"/>
</dbReference>
<organism evidence="2 3">
    <name type="scientific">Sporolactobacillus mangiferae</name>
    <dbReference type="NCBI Taxonomy" id="2940498"/>
    <lineage>
        <taxon>Bacteria</taxon>
        <taxon>Bacillati</taxon>
        <taxon>Bacillota</taxon>
        <taxon>Bacilli</taxon>
        <taxon>Bacillales</taxon>
        <taxon>Sporolactobacillaceae</taxon>
        <taxon>Sporolactobacillus</taxon>
    </lineage>
</organism>
<evidence type="ECO:0000313" key="2">
    <source>
        <dbReference type="EMBL" id="MCL1631967.1"/>
    </source>
</evidence>
<dbReference type="Gene3D" id="3.40.630.30">
    <property type="match status" value="1"/>
</dbReference>
<protein>
    <submittedName>
        <fullName evidence="2">GNAT family N-acetyltransferase</fullName>
    </submittedName>
</protein>
<dbReference type="Proteomes" id="UP001203004">
    <property type="component" value="Unassembled WGS sequence"/>
</dbReference>
<evidence type="ECO:0000313" key="3">
    <source>
        <dbReference type="Proteomes" id="UP001203004"/>
    </source>
</evidence>
<reference evidence="2 3" key="1">
    <citation type="submission" date="2022-05" db="EMBL/GenBank/DDBJ databases">
        <title>Sporolactobacillus sp nov CPB3-1, isolated from tree bark (Mangifera indica L.).</title>
        <authorList>
            <person name="Phuengjayaem S."/>
            <person name="Tanasupawat S."/>
        </authorList>
    </citation>
    <scope>NUCLEOTIDE SEQUENCE [LARGE SCALE GENOMIC DNA]</scope>
    <source>
        <strain evidence="2 3">CPB3-1</strain>
    </source>
</reference>
<dbReference type="PROSITE" id="PS51186">
    <property type="entry name" value="GNAT"/>
    <property type="match status" value="1"/>
</dbReference>
<feature type="domain" description="N-acetyltransferase" evidence="1">
    <location>
        <begin position="20"/>
        <end position="173"/>
    </location>
</feature>
<dbReference type="RefSeq" id="WP_249101001.1">
    <property type="nucleotide sequence ID" value="NZ_JAMAST010000008.1"/>
</dbReference>
<evidence type="ECO:0000259" key="1">
    <source>
        <dbReference type="PROSITE" id="PS51186"/>
    </source>
</evidence>
<proteinExistence type="predicted"/>
<dbReference type="Pfam" id="PF13302">
    <property type="entry name" value="Acetyltransf_3"/>
    <property type="match status" value="1"/>
</dbReference>
<dbReference type="EMBL" id="JAMAST010000008">
    <property type="protein sequence ID" value="MCL1631967.1"/>
    <property type="molecule type" value="Genomic_DNA"/>
</dbReference>